<keyword evidence="5" id="KW-1185">Reference proteome</keyword>
<evidence type="ECO:0000256" key="1">
    <source>
        <dbReference type="SAM" id="MobiDB-lite"/>
    </source>
</evidence>
<accession>A0ABR8RT84</accession>
<gene>
    <name evidence="4" type="ORF">H9652_11245</name>
</gene>
<dbReference type="Proteomes" id="UP000641803">
    <property type="component" value="Unassembled WGS sequence"/>
</dbReference>
<comment type="caution">
    <text evidence="4">The sequence shown here is derived from an EMBL/GenBank/DDBJ whole genome shotgun (WGS) entry which is preliminary data.</text>
</comment>
<dbReference type="Gene3D" id="3.30.70.2390">
    <property type="match status" value="1"/>
</dbReference>
<dbReference type="InterPro" id="IPR027381">
    <property type="entry name" value="LytR/CpsA/Psr_C"/>
</dbReference>
<name>A0ABR8RT84_9CELL</name>
<feature type="region of interest" description="Disordered" evidence="1">
    <location>
        <begin position="209"/>
        <end position="234"/>
    </location>
</feature>
<organism evidence="4 5">
    <name type="scientific">Oerskovia rustica</name>
    <dbReference type="NCBI Taxonomy" id="2762237"/>
    <lineage>
        <taxon>Bacteria</taxon>
        <taxon>Bacillati</taxon>
        <taxon>Actinomycetota</taxon>
        <taxon>Actinomycetes</taxon>
        <taxon>Micrococcales</taxon>
        <taxon>Cellulomonadaceae</taxon>
        <taxon>Oerskovia</taxon>
    </lineage>
</organism>
<keyword evidence="2" id="KW-0812">Transmembrane</keyword>
<reference evidence="4 5" key="1">
    <citation type="submission" date="2020-08" db="EMBL/GenBank/DDBJ databases">
        <title>A Genomic Blueprint of the Chicken Gut Microbiome.</title>
        <authorList>
            <person name="Gilroy R."/>
            <person name="Ravi A."/>
            <person name="Getino M."/>
            <person name="Pursley I."/>
            <person name="Horton D.L."/>
            <person name="Alikhan N.-F."/>
            <person name="Baker D."/>
            <person name="Gharbi K."/>
            <person name="Hall N."/>
            <person name="Watson M."/>
            <person name="Adriaenssens E.M."/>
            <person name="Foster-Nyarko E."/>
            <person name="Jarju S."/>
            <person name="Secka A."/>
            <person name="Antonio M."/>
            <person name="Oren A."/>
            <person name="Chaudhuri R."/>
            <person name="La Ragione R.M."/>
            <person name="Hildebrand F."/>
            <person name="Pallen M.J."/>
        </authorList>
    </citation>
    <scope>NUCLEOTIDE SEQUENCE [LARGE SCALE GENOMIC DNA]</scope>
    <source>
        <strain evidence="4 5">Sa4CUA1</strain>
    </source>
</reference>
<feature type="domain" description="LytR/CpsA/Psr regulator C-terminal" evidence="3">
    <location>
        <begin position="84"/>
        <end position="174"/>
    </location>
</feature>
<evidence type="ECO:0000313" key="4">
    <source>
        <dbReference type="EMBL" id="MBD7950978.1"/>
    </source>
</evidence>
<dbReference type="RefSeq" id="WP_191796327.1">
    <property type="nucleotide sequence ID" value="NZ_JACSQQ010000017.1"/>
</dbReference>
<proteinExistence type="predicted"/>
<evidence type="ECO:0000259" key="3">
    <source>
        <dbReference type="Pfam" id="PF13399"/>
    </source>
</evidence>
<sequence>MTTQPGSDPSRSVRRRHMHERQAVVFGLLVAFLAITGIGALAVYTGAVEPPFDRTFSSPKVDDAIADVKAPCLAEGTLPTPYGEVQVRIFNASGKGGMAAANEQILESRGFTVATVGDLQTPEGKNTTQRTTQISFGVTGIAQAYTLAAHYQDPVLVLDDRPDTSVDLVLGENFVNLVDEELVVVDPAVPLVNPAKCVGVETITPQAAYVPPTPPAEEAPADVDPADEAPTVGG</sequence>
<dbReference type="Pfam" id="PF13399">
    <property type="entry name" value="LytR_C"/>
    <property type="match status" value="1"/>
</dbReference>
<dbReference type="EMBL" id="JACSQQ010000017">
    <property type="protein sequence ID" value="MBD7950978.1"/>
    <property type="molecule type" value="Genomic_DNA"/>
</dbReference>
<evidence type="ECO:0000256" key="2">
    <source>
        <dbReference type="SAM" id="Phobius"/>
    </source>
</evidence>
<evidence type="ECO:0000313" key="5">
    <source>
        <dbReference type="Proteomes" id="UP000641803"/>
    </source>
</evidence>
<protein>
    <submittedName>
        <fullName evidence="4">LytR C-terminal domain-containing protein</fullName>
    </submittedName>
</protein>
<feature type="transmembrane region" description="Helical" evidence="2">
    <location>
        <begin position="23"/>
        <end position="44"/>
    </location>
</feature>
<keyword evidence="2" id="KW-0472">Membrane</keyword>
<keyword evidence="2" id="KW-1133">Transmembrane helix</keyword>